<evidence type="ECO:0000259" key="6">
    <source>
        <dbReference type="Pfam" id="PF14197"/>
    </source>
</evidence>
<reference evidence="7" key="1">
    <citation type="submission" date="2017-10" db="EMBL/GenBank/DDBJ databases">
        <authorList>
            <person name="Armitage A.D."/>
            <person name="Barbara D.J."/>
            <person name="Woodhall J.W."/>
            <person name="Sreenivasaprasad S."/>
            <person name="Lane C.R."/>
            <person name="Clarkson J.P."/>
            <person name="Harrison R.J."/>
        </authorList>
    </citation>
    <scope>NUCLEOTIDE SEQUENCE</scope>
    <source>
        <strain evidence="7">FERA 1164</strain>
    </source>
</reference>
<feature type="region of interest" description="Disordered" evidence="4">
    <location>
        <begin position="680"/>
        <end position="784"/>
    </location>
</feature>
<dbReference type="Pfam" id="PF06657">
    <property type="entry name" value="Cep57_MT_bd"/>
    <property type="match status" value="1"/>
</dbReference>
<feature type="compositionally biased region" description="Polar residues" evidence="4">
    <location>
        <begin position="42"/>
        <end position="54"/>
    </location>
</feature>
<feature type="compositionally biased region" description="Polar residues" evidence="4">
    <location>
        <begin position="130"/>
        <end position="166"/>
    </location>
</feature>
<feature type="compositionally biased region" description="Polar residues" evidence="4">
    <location>
        <begin position="20"/>
        <end position="30"/>
    </location>
</feature>
<name>A0AB37W5Y3_9PLEO</name>
<feature type="compositionally biased region" description="Polar residues" evidence="4">
    <location>
        <begin position="194"/>
        <end position="212"/>
    </location>
</feature>
<dbReference type="PANTHER" id="PTHR19336:SF9">
    <property type="entry name" value="SPINDLE POLE BODY PROTEIN PPC89"/>
    <property type="match status" value="1"/>
</dbReference>
<reference evidence="7" key="2">
    <citation type="journal article" date="2019" name="bioRxiv">
        <title>Genomics, evolutionary history and diagnostics of the Alternaria alternata species group including apple and Asian pear pathotypes.</title>
        <authorList>
            <person name="Armitage A.D."/>
            <person name="Cockerton H.M."/>
            <person name="Sreenivasaprasad S."/>
            <person name="Woodhall J.W."/>
            <person name="Lane C.R."/>
            <person name="Harrison R.J."/>
            <person name="Clarkson J.P."/>
        </authorList>
    </citation>
    <scope>NUCLEOTIDE SEQUENCE</scope>
    <source>
        <strain evidence="7">FERA 1164</strain>
    </source>
</reference>
<proteinExistence type="predicted"/>
<feature type="compositionally biased region" description="Polar residues" evidence="4">
    <location>
        <begin position="892"/>
        <end position="907"/>
    </location>
</feature>
<protein>
    <recommendedName>
        <fullName evidence="9">Cep57 centrosome microtubule-binding domain-containing protein</fullName>
    </recommendedName>
</protein>
<dbReference type="EMBL" id="PDXB01000045">
    <property type="protein sequence ID" value="RYN19129.1"/>
    <property type="molecule type" value="Genomic_DNA"/>
</dbReference>
<sequence>MQSSPPMSEGKARAIRELSRSLSHSPRNITSPSPPPSDSNPTQRSGFGTNTSQFFDDPDILMSTQHNIAEDTNTLPGYPRIRSTAKKMNTWAPFRSEQVQPDTSMVNKEFGDFDHSISDEESMAIEQARGNRSNRGTPSKMSSQFNSLYDITPPTNRSRKSYQADTGSLRRDAAIRRASRNDLDYTASPRPASKRNSPALSTKESRKSTSLAQLHAKLSEDESSFMEHRPPTLTMESTKNTRWGNRSRQTSLQTDGIADALPQPKATPRSRPATAQNATAQSFILPDLPNLTELVSGVFDDGTPVFSKTAPSRSRFAAPPYGGRRPSHIPIDGAPIPDEEKAIFAALQQLQEKIADMEREREDKDKKIDEQELELIELRATTQAQEKLRRSDSAQDSDAGGKSGWKVEKTRLDATVQTLRTKLDRADRKSAVLEIEKKRLSTERDNMANQLGVAFQTCEELKIEKNALTKENDELRQEIDTLRAENESLRDQLEQDLSHHREETTQLRQQFDQAANATQRENANLHAELARVRALQDENTQQLTRRDMELRKARQEHAEYARLKSDHELLKAQVEELKRKREEDVKRWERQEESLRAKVGRRDDTIRLFEDTTTQERTNEAMRLDNENLRNELRELQAQQDEENEEWARREAELQRKIRQREIAARKARVENDTEHIFEDKPSYRREDTRTRIRSRVQQEVRNSKVASQESPRKSFTGHSRFSTRSFSAPVPADKHARAESDVESTTDLSLAPRATLRISRNPASSTRQTTMTVQPPTDLSLTELSFFPQEEIARLRRELEEQRANERAGKTQTGEQMREDTVRSQRQTREDTGRSVASAKSTSHSRRPSLVRKSSLKDTTQRTATTHFDEDTGKLSHADTAADDADAEATQTRQSAMSDASMLSNTGRRRRSAPATEMTSAFILPDIKLASSTTTGVKTHTTAATTTTKPVIISKEHDNDNCTVCRREGYTTATAALVVPKLVKVSERTSTADEADDATMRPAQSPREALATVVKGLNDERIHLTAELAVQQAMLSEHDPSLGARRRAAIDVSIQDLMRRLSWLDQQIYRLHDVLEGQEDVSEEEVEELTQAVNTAAAAAPAQKEKKKVTIRSFVSEHEVSDCGDHHGEDGGDESVEFRRGGRGKTDEESEDELPWEGFGDNEESLGMEGDVSFNALAGWRGVH</sequence>
<feature type="compositionally biased region" description="Basic and acidic residues" evidence="4">
    <location>
        <begin position="217"/>
        <end position="230"/>
    </location>
</feature>
<evidence type="ECO:0000313" key="8">
    <source>
        <dbReference type="Proteomes" id="UP000292340"/>
    </source>
</evidence>
<feature type="compositionally biased region" description="Polar residues" evidence="4">
    <location>
        <begin position="62"/>
        <end position="75"/>
    </location>
</feature>
<dbReference type="AlphaFoldDB" id="A0AB37W5Y3"/>
<feature type="region of interest" description="Disordered" evidence="4">
    <location>
        <begin position="384"/>
        <end position="406"/>
    </location>
</feature>
<comment type="subcellular location">
    <subcellularLocation>
        <location evidence="1">Cytoplasm</location>
        <location evidence="1">Cytoskeleton</location>
        <location evidence="1">Microtubule organizing center</location>
    </subcellularLocation>
</comment>
<dbReference type="GO" id="GO:0005815">
    <property type="term" value="C:microtubule organizing center"/>
    <property type="evidence" value="ECO:0007669"/>
    <property type="project" value="UniProtKB-SubCell"/>
</dbReference>
<feature type="compositionally biased region" description="Polar residues" evidence="4">
    <location>
        <begin position="234"/>
        <end position="254"/>
    </location>
</feature>
<feature type="domain" description="Cep57 centrosome microtubule-binding" evidence="5">
    <location>
        <begin position="999"/>
        <end position="1075"/>
    </location>
</feature>
<feature type="compositionally biased region" description="Basic and acidic residues" evidence="4">
    <location>
        <begin position="817"/>
        <end position="834"/>
    </location>
</feature>
<dbReference type="InterPro" id="IPR024957">
    <property type="entry name" value="Cep57_MT-bd_dom"/>
</dbReference>
<dbReference type="Gene3D" id="1.20.5.1700">
    <property type="match status" value="1"/>
</dbReference>
<organism evidence="7 8">
    <name type="scientific">Alternaria tenuissima</name>
    <dbReference type="NCBI Taxonomy" id="119927"/>
    <lineage>
        <taxon>Eukaryota</taxon>
        <taxon>Fungi</taxon>
        <taxon>Dikarya</taxon>
        <taxon>Ascomycota</taxon>
        <taxon>Pezizomycotina</taxon>
        <taxon>Dothideomycetes</taxon>
        <taxon>Pleosporomycetidae</taxon>
        <taxon>Pleosporales</taxon>
        <taxon>Pleosporineae</taxon>
        <taxon>Pleosporaceae</taxon>
        <taxon>Alternaria</taxon>
        <taxon>Alternaria sect. Alternaria</taxon>
        <taxon>Alternaria alternata complex</taxon>
    </lineage>
</organism>
<evidence type="ECO:0000256" key="2">
    <source>
        <dbReference type="ARBA" id="ARBA00022490"/>
    </source>
</evidence>
<dbReference type="PANTHER" id="PTHR19336">
    <property type="entry name" value="UNCHARACTERIZED DUF1167"/>
    <property type="match status" value="1"/>
</dbReference>
<dbReference type="InterPro" id="IPR051756">
    <property type="entry name" value="Centrosomal_MT-associated"/>
</dbReference>
<feature type="compositionally biased region" description="Basic and acidic residues" evidence="4">
    <location>
        <begin position="10"/>
        <end position="19"/>
    </location>
</feature>
<feature type="compositionally biased region" description="Polar residues" evidence="4">
    <location>
        <begin position="717"/>
        <end position="727"/>
    </location>
</feature>
<dbReference type="InterPro" id="IPR025925">
    <property type="entry name" value="PPC89_CLD"/>
</dbReference>
<feature type="compositionally biased region" description="Basic and acidic residues" evidence="4">
    <location>
        <begin position="868"/>
        <end position="878"/>
    </location>
</feature>
<keyword evidence="3" id="KW-0206">Cytoskeleton</keyword>
<feature type="domain" description="PPC89 centrosome localisation" evidence="6">
    <location>
        <begin position="412"/>
        <end position="477"/>
    </location>
</feature>
<feature type="compositionally biased region" description="Acidic residues" evidence="4">
    <location>
        <begin position="1149"/>
        <end position="1167"/>
    </location>
</feature>
<dbReference type="GO" id="GO:0008017">
    <property type="term" value="F:microtubule binding"/>
    <property type="evidence" value="ECO:0007669"/>
    <property type="project" value="InterPro"/>
</dbReference>
<evidence type="ECO:0000313" key="7">
    <source>
        <dbReference type="EMBL" id="RYN19129.1"/>
    </source>
</evidence>
<evidence type="ECO:0000259" key="5">
    <source>
        <dbReference type="Pfam" id="PF06657"/>
    </source>
</evidence>
<evidence type="ECO:0008006" key="9">
    <source>
        <dbReference type="Google" id="ProtNLM"/>
    </source>
</evidence>
<feature type="region of interest" description="Disordered" evidence="4">
    <location>
        <begin position="1120"/>
        <end position="1171"/>
    </location>
</feature>
<evidence type="ECO:0000256" key="4">
    <source>
        <dbReference type="SAM" id="MobiDB-lite"/>
    </source>
</evidence>
<feature type="region of interest" description="Disordered" evidence="4">
    <location>
        <begin position="1"/>
        <end position="80"/>
    </location>
</feature>
<dbReference type="Proteomes" id="UP000292340">
    <property type="component" value="Unassembled WGS sequence"/>
</dbReference>
<feature type="compositionally biased region" description="Basic and acidic residues" evidence="4">
    <location>
        <begin position="1120"/>
        <end position="1148"/>
    </location>
</feature>
<feature type="region of interest" description="Disordered" evidence="4">
    <location>
        <begin position="989"/>
        <end position="1008"/>
    </location>
</feature>
<keyword evidence="2" id="KW-0963">Cytoplasm</keyword>
<dbReference type="Pfam" id="PF14197">
    <property type="entry name" value="Cep57_CLD_2"/>
    <property type="match status" value="1"/>
</dbReference>
<evidence type="ECO:0000256" key="1">
    <source>
        <dbReference type="ARBA" id="ARBA00004267"/>
    </source>
</evidence>
<accession>A0AB37W5Y3</accession>
<feature type="region of interest" description="Disordered" evidence="4">
    <location>
        <begin position="126"/>
        <end position="275"/>
    </location>
</feature>
<evidence type="ECO:0000256" key="3">
    <source>
        <dbReference type="ARBA" id="ARBA00023212"/>
    </source>
</evidence>
<feature type="compositionally biased region" description="Basic and acidic residues" evidence="4">
    <location>
        <begin position="168"/>
        <end position="183"/>
    </location>
</feature>
<feature type="compositionally biased region" description="Basic and acidic residues" evidence="4">
    <location>
        <begin position="680"/>
        <end position="703"/>
    </location>
</feature>
<comment type="caution">
    <text evidence="7">The sequence shown here is derived from an EMBL/GenBank/DDBJ whole genome shotgun (WGS) entry which is preliminary data.</text>
</comment>
<feature type="region of interest" description="Disordered" evidence="4">
    <location>
        <begin position="802"/>
        <end position="918"/>
    </location>
</feature>
<feature type="compositionally biased region" description="Polar residues" evidence="4">
    <location>
        <begin position="762"/>
        <end position="784"/>
    </location>
</feature>
<gene>
    <name evidence="7" type="ORF">AA0115_g10954</name>
</gene>